<evidence type="ECO:0000313" key="7">
    <source>
        <dbReference type="Proteomes" id="UP000004931"/>
    </source>
</evidence>
<feature type="domain" description="GGDEF" evidence="5">
    <location>
        <begin position="419"/>
        <end position="552"/>
    </location>
</feature>
<comment type="catalytic activity">
    <reaction evidence="3">
        <text>2 GTP = 3',3'-c-di-GMP + 2 diphosphate</text>
        <dbReference type="Rhea" id="RHEA:24898"/>
        <dbReference type="ChEBI" id="CHEBI:33019"/>
        <dbReference type="ChEBI" id="CHEBI:37565"/>
        <dbReference type="ChEBI" id="CHEBI:58805"/>
        <dbReference type="EC" id="2.7.7.65"/>
    </reaction>
</comment>
<dbReference type="SUPFAM" id="SSF53850">
    <property type="entry name" value="Periplasmic binding protein-like II"/>
    <property type="match status" value="1"/>
</dbReference>
<evidence type="ECO:0000256" key="1">
    <source>
        <dbReference type="ARBA" id="ARBA00001946"/>
    </source>
</evidence>
<comment type="caution">
    <text evidence="6">The sequence shown here is derived from an EMBL/GenBank/DDBJ whole genome shotgun (WGS) entry which is preliminary data.</text>
</comment>
<dbReference type="CDD" id="cd01949">
    <property type="entry name" value="GGDEF"/>
    <property type="match status" value="1"/>
</dbReference>
<keyword evidence="4" id="KW-0472">Membrane</keyword>
<dbReference type="InterPro" id="IPR015168">
    <property type="entry name" value="SsuA/THI5"/>
</dbReference>
<dbReference type="Pfam" id="PF00990">
    <property type="entry name" value="GGDEF"/>
    <property type="match status" value="1"/>
</dbReference>
<dbReference type="PANTHER" id="PTHR45138">
    <property type="entry name" value="REGULATORY COMPONENTS OF SENSORY TRANSDUCTION SYSTEM"/>
    <property type="match status" value="1"/>
</dbReference>
<evidence type="ECO:0000259" key="5">
    <source>
        <dbReference type="PROSITE" id="PS50887"/>
    </source>
</evidence>
<keyword evidence="4" id="KW-0812">Transmembrane</keyword>
<evidence type="ECO:0000313" key="6">
    <source>
        <dbReference type="EMBL" id="EAW32260.1"/>
    </source>
</evidence>
<dbReference type="InterPro" id="IPR050469">
    <property type="entry name" value="Diguanylate_Cyclase"/>
</dbReference>
<protein>
    <recommendedName>
        <fullName evidence="2">diguanylate cyclase</fullName>
        <ecNumber evidence="2">2.7.7.65</ecNumber>
    </recommendedName>
</protein>
<dbReference type="PANTHER" id="PTHR45138:SF9">
    <property type="entry name" value="DIGUANYLATE CYCLASE DGCM-RELATED"/>
    <property type="match status" value="1"/>
</dbReference>
<dbReference type="GO" id="GO:1902201">
    <property type="term" value="P:negative regulation of bacterial-type flagellum-dependent cell motility"/>
    <property type="evidence" value="ECO:0007669"/>
    <property type="project" value="TreeGrafter"/>
</dbReference>
<name>A0Y806_9GAMM</name>
<reference evidence="6 7" key="1">
    <citation type="journal article" date="2010" name="J. Bacteriol.">
        <title>Genome sequence of the oligotrophic marine Gammaproteobacterium HTCC2143, isolated from the Oregon Coast.</title>
        <authorList>
            <person name="Oh H.M."/>
            <person name="Kang I."/>
            <person name="Ferriera S."/>
            <person name="Giovannoni S.J."/>
            <person name="Cho J.C."/>
        </authorList>
    </citation>
    <scope>NUCLEOTIDE SEQUENCE [LARGE SCALE GENOMIC DNA]</scope>
    <source>
        <strain evidence="6 7">HTCC2143</strain>
    </source>
</reference>
<dbReference type="GO" id="GO:0043709">
    <property type="term" value="P:cell adhesion involved in single-species biofilm formation"/>
    <property type="evidence" value="ECO:0007669"/>
    <property type="project" value="TreeGrafter"/>
</dbReference>
<evidence type="ECO:0000256" key="3">
    <source>
        <dbReference type="ARBA" id="ARBA00034247"/>
    </source>
</evidence>
<sequence>MTEMIKKLSNYRKLATLFRYCFFLGLLFYPAIVVAQAGQLSSAALEPIRVQLRWYHQFQYAGYYAAKEKGFYEEAGFDVTLVAGSTELMPVKEVLAGRAQFGSSNGQILLSRLQGEALVALAAIFQHSPSVLISLASSGIKSPQDLIGRRVMSLGEHSDVSLIAMLHQEGIQLDEVELVASSFQIQDLVDSKVDAFHSYLTNEPFELEKQGVLYNVINPRDYNIDFYSDILFTREDVARKSPERVERFRQATLKGWKYALAYPEEIIQLIKKEYNSEKSIDHLRFEALSVRGLMMPHFSEIGYINPIRIELMAKVFLDLDIVDNLDNLDGLIFESDTGLSSEVRSAIVFILTFVIVLLAVSGLLAIFNRRLQSEIRERKLVEEKLETLAYTDPLTNLLNRRGFSTRYADELMRAQRYGDVFSVILIDLDLFKKVNDQYGHESGDRVLVSVADLLLKDTRETDFCGRFGGEEFILLLPNTSLVEATVYARRLCQHIGDNNVRLQNGRLVTITASAGVTEWLSEDKGEATIRRADQALYHAKNNGRNQVVASDFGLDVAGFSSE</sequence>
<dbReference type="STRING" id="247633.GP2143_13431"/>
<dbReference type="Gene3D" id="3.30.70.270">
    <property type="match status" value="1"/>
</dbReference>
<dbReference type="NCBIfam" id="TIGR00254">
    <property type="entry name" value="GGDEF"/>
    <property type="match status" value="1"/>
</dbReference>
<comment type="cofactor">
    <cofactor evidence="1">
        <name>Mg(2+)</name>
        <dbReference type="ChEBI" id="CHEBI:18420"/>
    </cofactor>
</comment>
<dbReference type="SUPFAM" id="SSF55073">
    <property type="entry name" value="Nucleotide cyclase"/>
    <property type="match status" value="1"/>
</dbReference>
<organism evidence="6 7">
    <name type="scientific">marine gamma proteobacterium HTCC2143</name>
    <dbReference type="NCBI Taxonomy" id="247633"/>
    <lineage>
        <taxon>Bacteria</taxon>
        <taxon>Pseudomonadati</taxon>
        <taxon>Pseudomonadota</taxon>
        <taxon>Gammaproteobacteria</taxon>
        <taxon>Cellvibrionales</taxon>
        <taxon>Spongiibacteraceae</taxon>
        <taxon>BD1-7 clade</taxon>
    </lineage>
</organism>
<proteinExistence type="predicted"/>
<dbReference type="GO" id="GO:0005886">
    <property type="term" value="C:plasma membrane"/>
    <property type="evidence" value="ECO:0007669"/>
    <property type="project" value="TreeGrafter"/>
</dbReference>
<keyword evidence="7" id="KW-1185">Reference proteome</keyword>
<evidence type="ECO:0000256" key="4">
    <source>
        <dbReference type="SAM" id="Phobius"/>
    </source>
</evidence>
<dbReference type="Pfam" id="PF09084">
    <property type="entry name" value="NMT1"/>
    <property type="match status" value="1"/>
</dbReference>
<gene>
    <name evidence="6" type="ORF">GP2143_13431</name>
</gene>
<dbReference type="SMART" id="SM00267">
    <property type="entry name" value="GGDEF"/>
    <property type="match status" value="1"/>
</dbReference>
<dbReference type="FunFam" id="3.30.70.270:FF:000001">
    <property type="entry name" value="Diguanylate cyclase domain protein"/>
    <property type="match status" value="1"/>
</dbReference>
<dbReference type="EC" id="2.7.7.65" evidence="2"/>
<dbReference type="InterPro" id="IPR043128">
    <property type="entry name" value="Rev_trsase/Diguanyl_cyclase"/>
</dbReference>
<feature type="transmembrane region" description="Helical" evidence="4">
    <location>
        <begin position="346"/>
        <end position="367"/>
    </location>
</feature>
<dbReference type="Proteomes" id="UP000004931">
    <property type="component" value="Unassembled WGS sequence"/>
</dbReference>
<dbReference type="InterPro" id="IPR029787">
    <property type="entry name" value="Nucleotide_cyclase"/>
</dbReference>
<dbReference type="Gene3D" id="3.40.190.10">
    <property type="entry name" value="Periplasmic binding protein-like II"/>
    <property type="match status" value="2"/>
</dbReference>
<dbReference type="PROSITE" id="PS50887">
    <property type="entry name" value="GGDEF"/>
    <property type="match status" value="1"/>
</dbReference>
<dbReference type="AlphaFoldDB" id="A0Y806"/>
<dbReference type="GO" id="GO:0052621">
    <property type="term" value="F:diguanylate cyclase activity"/>
    <property type="evidence" value="ECO:0007669"/>
    <property type="project" value="UniProtKB-EC"/>
</dbReference>
<dbReference type="eggNOG" id="COG0715">
    <property type="taxonomic scope" value="Bacteria"/>
</dbReference>
<dbReference type="InterPro" id="IPR000160">
    <property type="entry name" value="GGDEF_dom"/>
</dbReference>
<dbReference type="eggNOG" id="COG3706">
    <property type="taxonomic scope" value="Bacteria"/>
</dbReference>
<evidence type="ECO:0000256" key="2">
    <source>
        <dbReference type="ARBA" id="ARBA00012528"/>
    </source>
</evidence>
<accession>A0Y806</accession>
<dbReference type="EMBL" id="AAVT01000001">
    <property type="protein sequence ID" value="EAW32260.1"/>
    <property type="molecule type" value="Genomic_DNA"/>
</dbReference>
<keyword evidence="4" id="KW-1133">Transmembrane helix</keyword>